<dbReference type="Gene3D" id="3.90.25.10">
    <property type="entry name" value="UDP-galactose 4-epimerase, domain 1"/>
    <property type="match status" value="1"/>
</dbReference>
<dbReference type="Gene3D" id="3.40.50.720">
    <property type="entry name" value="NAD(P)-binding Rossmann-like Domain"/>
    <property type="match status" value="1"/>
</dbReference>
<dbReference type="Proteomes" id="UP000305883">
    <property type="component" value="Unassembled WGS sequence"/>
</dbReference>
<evidence type="ECO:0000256" key="1">
    <source>
        <dbReference type="ARBA" id="ARBA00022857"/>
    </source>
</evidence>
<dbReference type="InterPro" id="IPR036291">
    <property type="entry name" value="NAD(P)-bd_dom_sf"/>
</dbReference>
<evidence type="ECO:0000259" key="3">
    <source>
        <dbReference type="Pfam" id="PF05368"/>
    </source>
</evidence>
<keyword evidence="2" id="KW-0560">Oxidoreductase</keyword>
<name>A0A4T0WAS3_9PEZI</name>
<accession>A0A4T0WAS3</accession>
<proteinExistence type="predicted"/>
<evidence type="ECO:0000313" key="4">
    <source>
        <dbReference type="EMBL" id="TID02550.1"/>
    </source>
</evidence>
<sequence>MTYQKILLLGSTGSLGTKVLEALIANGSFEVAVLLRKALPETPSGVKATVVDFDSADALTASMRGQDVVIDATAAADPQVSIRLMDAAASAGVKRFIPSEFGIDHTNRKVRSLPVFQGKDAAMHHLQKLAGDGRLSFTAISNFAFLDWGLWTGFLNIDLANKKVDLMNDGSVPMYCTVLSSVATAVVTSILKSEETKNRVCYIYNIHKSQAEIAALAQEALGAEGWQTTSTDMHKAFENARAEWSAGHISPQVAGDIIRYAASTPGFVEKLEHDDNDLLNVSPLTDEEVKQIIKEVYLQVKAT</sequence>
<comment type="caution">
    <text evidence="4">The sequence shown here is derived from an EMBL/GenBank/DDBJ whole genome shotgun (WGS) entry which is preliminary data.</text>
</comment>
<dbReference type="AlphaFoldDB" id="A0A4T0WAS3"/>
<protein>
    <submittedName>
        <fullName evidence="4">Bifunctional pinoresinol-lariciresinol reductase 1</fullName>
    </submittedName>
</protein>
<evidence type="ECO:0000313" key="5">
    <source>
        <dbReference type="Proteomes" id="UP000305883"/>
    </source>
</evidence>
<dbReference type="InterPro" id="IPR008030">
    <property type="entry name" value="NmrA-like"/>
</dbReference>
<organism evidence="4 5">
    <name type="scientific">Colletotrichum higginsianum</name>
    <dbReference type="NCBI Taxonomy" id="80884"/>
    <lineage>
        <taxon>Eukaryota</taxon>
        <taxon>Fungi</taxon>
        <taxon>Dikarya</taxon>
        <taxon>Ascomycota</taxon>
        <taxon>Pezizomycotina</taxon>
        <taxon>Sordariomycetes</taxon>
        <taxon>Hypocreomycetidae</taxon>
        <taxon>Glomerellales</taxon>
        <taxon>Glomerellaceae</taxon>
        <taxon>Colletotrichum</taxon>
        <taxon>Colletotrichum destructivum species complex</taxon>
    </lineage>
</organism>
<dbReference type="InterPro" id="IPR051609">
    <property type="entry name" value="NmrA/Isoflavone_reductase-like"/>
</dbReference>
<dbReference type="Pfam" id="PF05368">
    <property type="entry name" value="NmrA"/>
    <property type="match status" value="1"/>
</dbReference>
<dbReference type="SUPFAM" id="SSF51735">
    <property type="entry name" value="NAD(P)-binding Rossmann-fold domains"/>
    <property type="match status" value="1"/>
</dbReference>
<dbReference type="CDD" id="cd05259">
    <property type="entry name" value="PCBER_SDR_a"/>
    <property type="match status" value="1"/>
</dbReference>
<keyword evidence="1" id="KW-0521">NADP</keyword>
<feature type="domain" description="NmrA-like" evidence="3">
    <location>
        <begin position="4"/>
        <end position="130"/>
    </location>
</feature>
<dbReference type="OrthoDB" id="9974981at2759"/>
<reference evidence="4 5" key="1">
    <citation type="journal article" date="2019" name="Genome Biol. Evol.">
        <title>Genomic Plasticity Mediated by Transposable Elements in the Plant Pathogenic Fungus Colletotrichum higginsianum.</title>
        <authorList>
            <person name="Tsushima A."/>
            <person name="Gan P."/>
            <person name="Kumakura N."/>
            <person name="Narusaka M."/>
            <person name="Takano Y."/>
            <person name="Narusaka Y."/>
            <person name="Shirasu K."/>
        </authorList>
    </citation>
    <scope>NUCLEOTIDE SEQUENCE [LARGE SCALE GENOMIC DNA]</scope>
    <source>
        <strain evidence="4 5">MAFF305635-RFP</strain>
    </source>
</reference>
<evidence type="ECO:0000256" key="2">
    <source>
        <dbReference type="ARBA" id="ARBA00023002"/>
    </source>
</evidence>
<dbReference type="InterPro" id="IPR045312">
    <property type="entry name" value="PCBER-like"/>
</dbReference>
<dbReference type="GO" id="GO:0016491">
    <property type="term" value="F:oxidoreductase activity"/>
    <property type="evidence" value="ECO:0007669"/>
    <property type="project" value="UniProtKB-KW"/>
</dbReference>
<dbReference type="PANTHER" id="PTHR47706:SF1">
    <property type="entry name" value="CIPA-LIKE, PUTATIVE (AFU_ORTHOLOGUE AFUA_1G12460)-RELATED"/>
    <property type="match status" value="1"/>
</dbReference>
<dbReference type="EMBL" id="MWPZ01000003">
    <property type="protein sequence ID" value="TID02550.1"/>
    <property type="molecule type" value="Genomic_DNA"/>
</dbReference>
<gene>
    <name evidence="4" type="ORF">CH35J_004513</name>
</gene>
<dbReference type="PANTHER" id="PTHR47706">
    <property type="entry name" value="NMRA-LIKE FAMILY PROTEIN"/>
    <property type="match status" value="1"/>
</dbReference>